<feature type="transmembrane region" description="Helical" evidence="1">
    <location>
        <begin position="6"/>
        <end position="27"/>
    </location>
</feature>
<dbReference type="EMBL" id="OR756649">
    <property type="protein sequence ID" value="WZE63481.1"/>
    <property type="molecule type" value="Genomic_DNA"/>
</dbReference>
<evidence type="ECO:0000313" key="2">
    <source>
        <dbReference type="EMBL" id="WZE63481.1"/>
    </source>
</evidence>
<evidence type="ECO:0000256" key="1">
    <source>
        <dbReference type="SAM" id="Phobius"/>
    </source>
</evidence>
<protein>
    <recommendedName>
        <fullName evidence="3">Holin</fullName>
    </recommendedName>
</protein>
<keyword evidence="1" id="KW-1133">Transmembrane helix</keyword>
<reference evidence="2" key="1">
    <citation type="submission" date="2023-10" db="EMBL/GenBank/DDBJ databases">
        <title>Two new lytic phages for Micrococcus sp. strain 1402.</title>
        <authorList>
            <person name="Petrzik K."/>
        </authorList>
    </citation>
    <scope>NUCLEOTIDE SEQUENCE</scope>
</reference>
<keyword evidence="1" id="KW-0812">Transmembrane</keyword>
<feature type="transmembrane region" description="Helical" evidence="1">
    <location>
        <begin position="70"/>
        <end position="88"/>
    </location>
</feature>
<feature type="transmembrane region" description="Helical" evidence="1">
    <location>
        <begin position="39"/>
        <end position="64"/>
    </location>
</feature>
<name>A0AAU6R699_9CAUD</name>
<evidence type="ECO:0008006" key="3">
    <source>
        <dbReference type="Google" id="ProtNLM"/>
    </source>
</evidence>
<proteinExistence type="predicted"/>
<keyword evidence="1" id="KW-0472">Membrane</keyword>
<sequence length="112" mass="11770">MIEFNFDAALIIQLLVSTVLPLLVGLFTKVVTRPGVKAILLAALALISSLLIELGNALAAGVTYDLGRGLLLALPTFLIAVGMHYGLWKPTGAATGAQELFAGDTVTVHEKR</sequence>
<accession>A0AAU6R699</accession>
<organism evidence="2">
    <name type="scientific">Micrococcus phage Kurnik</name>
    <dbReference type="NCBI Taxonomy" id="3092208"/>
    <lineage>
        <taxon>Viruses</taxon>
        <taxon>Duplodnaviria</taxon>
        <taxon>Heunggongvirae</taxon>
        <taxon>Uroviricota</taxon>
        <taxon>Caudoviricetes</taxon>
    </lineage>
</organism>